<proteinExistence type="inferred from homology"/>
<dbReference type="Gene3D" id="3.40.50.300">
    <property type="entry name" value="P-loop containing nucleotide triphosphate hydrolases"/>
    <property type="match status" value="1"/>
</dbReference>
<dbReference type="GO" id="GO:0006793">
    <property type="term" value="P:phosphorus metabolic process"/>
    <property type="evidence" value="ECO:0007669"/>
    <property type="project" value="InterPro"/>
</dbReference>
<dbReference type="AlphaFoldDB" id="A0A844AVN2"/>
<dbReference type="Proteomes" id="UP000436694">
    <property type="component" value="Unassembled WGS sequence"/>
</dbReference>
<comment type="subunit">
    <text evidence="4">Homotetramer.</text>
</comment>
<dbReference type="EMBL" id="WIXK01000003">
    <property type="protein sequence ID" value="MQY42454.1"/>
    <property type="molecule type" value="Genomic_DNA"/>
</dbReference>
<evidence type="ECO:0000259" key="5">
    <source>
        <dbReference type="Pfam" id="PF03976"/>
    </source>
</evidence>
<evidence type="ECO:0000256" key="3">
    <source>
        <dbReference type="ARBA" id="ARBA00022777"/>
    </source>
</evidence>
<dbReference type="NCBIfam" id="TIGR03707">
    <property type="entry name" value="PPK2_P_aer"/>
    <property type="match status" value="1"/>
</dbReference>
<dbReference type="PANTHER" id="PTHR34383:SF1">
    <property type="entry name" value="ADP-POLYPHOSPHATE PHOSPHOTRANSFERASE"/>
    <property type="match status" value="1"/>
</dbReference>
<evidence type="ECO:0000256" key="2">
    <source>
        <dbReference type="ARBA" id="ARBA00022679"/>
    </source>
</evidence>
<keyword evidence="2 4" id="KW-0808">Transferase</keyword>
<evidence type="ECO:0000313" key="7">
    <source>
        <dbReference type="Proteomes" id="UP000436694"/>
    </source>
</evidence>
<dbReference type="PANTHER" id="PTHR34383">
    <property type="entry name" value="POLYPHOSPHATE:AMP PHOSPHOTRANSFERASE-RELATED"/>
    <property type="match status" value="1"/>
</dbReference>
<dbReference type="InterPro" id="IPR027417">
    <property type="entry name" value="P-loop_NTPase"/>
</dbReference>
<comment type="function">
    <text evidence="4">Uses inorganic polyphosphate (polyP) as a donor to convert GDP to GTP or ADP to ATP.</text>
</comment>
<dbReference type="GO" id="GO:0008976">
    <property type="term" value="F:polyphosphate kinase activity"/>
    <property type="evidence" value="ECO:0007669"/>
    <property type="project" value="UniProtKB-UniRule"/>
</dbReference>
<accession>A0A844AVN2</accession>
<evidence type="ECO:0000313" key="6">
    <source>
        <dbReference type="EMBL" id="MQY42454.1"/>
    </source>
</evidence>
<organism evidence="6 7">
    <name type="scientific">Tritonibacter aquimaris</name>
    <dbReference type="NCBI Taxonomy" id="2663379"/>
    <lineage>
        <taxon>Bacteria</taxon>
        <taxon>Pseudomonadati</taxon>
        <taxon>Pseudomonadota</taxon>
        <taxon>Alphaproteobacteria</taxon>
        <taxon>Rhodobacterales</taxon>
        <taxon>Paracoccaceae</taxon>
        <taxon>Tritonibacter</taxon>
    </lineage>
</organism>
<comment type="similarity">
    <text evidence="1 4">Belongs to the polyphosphate kinase 2 (PPK2) family. Class I subfamily.</text>
</comment>
<dbReference type="SUPFAM" id="SSF52540">
    <property type="entry name" value="P-loop containing nucleoside triphosphate hydrolases"/>
    <property type="match status" value="1"/>
</dbReference>
<keyword evidence="7" id="KW-1185">Reference proteome</keyword>
<dbReference type="InterPro" id="IPR016898">
    <property type="entry name" value="Polyphosphate_phosphotransfera"/>
</dbReference>
<dbReference type="Pfam" id="PF03976">
    <property type="entry name" value="PPK2"/>
    <property type="match status" value="1"/>
</dbReference>
<dbReference type="RefSeq" id="WP_153546625.1">
    <property type="nucleotide sequence ID" value="NZ_WIXK01000003.1"/>
</dbReference>
<keyword evidence="3 4" id="KW-0418">Kinase</keyword>
<dbReference type="PIRSF" id="PIRSF028756">
    <property type="entry name" value="PPK2_prd"/>
    <property type="match status" value="1"/>
</dbReference>
<reference evidence="6 7" key="1">
    <citation type="submission" date="2019-10" db="EMBL/GenBank/DDBJ databases">
        <title>Epibacterium sp. nov., isolated from seawater.</title>
        <authorList>
            <person name="Zhang X."/>
            <person name="Li N."/>
        </authorList>
    </citation>
    <scope>NUCLEOTIDE SEQUENCE [LARGE SCALE GENOMIC DNA]</scope>
    <source>
        <strain evidence="6 7">SM1969</strain>
    </source>
</reference>
<feature type="domain" description="Polyphosphate kinase-2-related" evidence="5">
    <location>
        <begin position="50"/>
        <end position="274"/>
    </location>
</feature>
<protein>
    <recommendedName>
        <fullName evidence="4">ADP/GDP-polyphosphate phosphotransferase</fullName>
        <ecNumber evidence="4">2.7.4.-</ecNumber>
    </recommendedName>
    <alternativeName>
        <fullName evidence="4">Polyphosphate kinase PPK2</fullName>
    </alternativeName>
</protein>
<evidence type="ECO:0000256" key="4">
    <source>
        <dbReference type="RuleBase" id="RU369062"/>
    </source>
</evidence>
<sequence>MTGDIDDNTMDWLEAELQDTLDEDFEIEFAEPMLSMELRKVYKAQHPEMLDRKVYFQNLLRLQAELIKVQDWVTHTGAKVCILFEGRDSAGKGGVIKRITQRLNPRVARVVALPAPSRREQSQWYFQRYVPHLPAAGEIVLFDRSWYNRAGVERVMGFASDDQVEQFFQDVPEFERMLTRSGIIVLKYWFSITDEEQQLRFLMRIHDPMKQWKLSPMDLESRIRWEQYTKAKEEMFERTNIPEAPWFIVEGNDKKRERLNCIEHLLTKIPYADVPSEKVNLPDREYKPDYERRVLPDELHVPKIY</sequence>
<name>A0A844AVN2_9RHOB</name>
<gene>
    <name evidence="6" type="primary">ppk2</name>
    <name evidence="6" type="ORF">GG681_07350</name>
</gene>
<comment type="caution">
    <text evidence="6">The sequence shown here is derived from an EMBL/GenBank/DDBJ whole genome shotgun (WGS) entry which is preliminary data.</text>
</comment>
<dbReference type="InterPro" id="IPR022486">
    <property type="entry name" value="PPK2_PA0141"/>
</dbReference>
<dbReference type="EC" id="2.7.4.-" evidence="4"/>
<dbReference type="InterPro" id="IPR022488">
    <property type="entry name" value="PPK2-related"/>
</dbReference>
<evidence type="ECO:0000256" key="1">
    <source>
        <dbReference type="ARBA" id="ARBA00009924"/>
    </source>
</evidence>